<feature type="transmembrane region" description="Helical" evidence="1">
    <location>
        <begin position="35"/>
        <end position="58"/>
    </location>
</feature>
<sequence length="97" mass="11019">MKIYVLVNIGLGFVASFLYGWVIFIGLLISSSDDLMLYIRMAAMIASLNILVCVVSHFSKNQFHLPLKNNLKYCVSFILLQLLFAIPFWVVAKFVLT</sequence>
<organism evidence="2 3">
    <name type="scientific">Lysinibacillus xylanilyticus</name>
    <dbReference type="NCBI Taxonomy" id="582475"/>
    <lineage>
        <taxon>Bacteria</taxon>
        <taxon>Bacillati</taxon>
        <taxon>Bacillota</taxon>
        <taxon>Bacilli</taxon>
        <taxon>Bacillales</taxon>
        <taxon>Bacillaceae</taxon>
        <taxon>Lysinibacillus</taxon>
    </lineage>
</organism>
<dbReference type="RefSeq" id="WP_100542173.1">
    <property type="nucleotide sequence ID" value="NZ_PHQY01000322.1"/>
</dbReference>
<keyword evidence="1" id="KW-0472">Membrane</keyword>
<accession>A0A2M9Q9Z0</accession>
<protein>
    <submittedName>
        <fullName evidence="2">Uncharacterized protein</fullName>
    </submittedName>
</protein>
<dbReference type="Proteomes" id="UP000232101">
    <property type="component" value="Unassembled WGS sequence"/>
</dbReference>
<proteinExistence type="predicted"/>
<reference evidence="2 3" key="1">
    <citation type="submission" date="2017-11" db="EMBL/GenBank/DDBJ databases">
        <title>Bacterial isolate from king chilli rhizosphere.</title>
        <authorList>
            <person name="Takhelmayum P."/>
            <person name="Sarangthem I."/>
        </authorList>
    </citation>
    <scope>NUCLEOTIDE SEQUENCE [LARGE SCALE GENOMIC DNA]</scope>
    <source>
        <strain evidence="3">t26</strain>
    </source>
</reference>
<comment type="caution">
    <text evidence="2">The sequence shown here is derived from an EMBL/GenBank/DDBJ whole genome shotgun (WGS) entry which is preliminary data.</text>
</comment>
<gene>
    <name evidence="2" type="ORF">CWD94_04145</name>
</gene>
<evidence type="ECO:0000313" key="2">
    <source>
        <dbReference type="EMBL" id="PJO44884.1"/>
    </source>
</evidence>
<keyword evidence="1" id="KW-1133">Transmembrane helix</keyword>
<dbReference type="EMBL" id="PHQY01000322">
    <property type="protein sequence ID" value="PJO44884.1"/>
    <property type="molecule type" value="Genomic_DNA"/>
</dbReference>
<evidence type="ECO:0000256" key="1">
    <source>
        <dbReference type="SAM" id="Phobius"/>
    </source>
</evidence>
<evidence type="ECO:0000313" key="3">
    <source>
        <dbReference type="Proteomes" id="UP000232101"/>
    </source>
</evidence>
<feature type="transmembrane region" description="Helical" evidence="1">
    <location>
        <begin position="7"/>
        <end position="29"/>
    </location>
</feature>
<keyword evidence="1" id="KW-0812">Transmembrane</keyword>
<feature type="transmembrane region" description="Helical" evidence="1">
    <location>
        <begin position="70"/>
        <end position="92"/>
    </location>
</feature>
<dbReference type="AlphaFoldDB" id="A0A2M9Q9Z0"/>
<name>A0A2M9Q9Z0_9BACI</name>